<evidence type="ECO:0000313" key="5">
    <source>
        <dbReference type="Proteomes" id="UP000199377"/>
    </source>
</evidence>
<gene>
    <name evidence="4" type="ORF">SAMN05216258_104150</name>
</gene>
<sequence length="344" mass="37175">MTRLLPARLAAAAVAGALLLPAYPAAAAEPVTLDNFKRVESDLYFAKFVRAAPPGEFSHARAPAAIDAQDVIRMNRDTLYSSAVLDLAAGPATVTLPDAGARFMSMQVIDEDHYTPMVIYEPGEHRFTQEQIGTRYVLMLVRTFVDPNDPADLDAVHALQDAMTIEQGPGATFEIPDWDVERAAALRKALNDLSAASGGLDSARMFGARDEVDPVQHLIGAAAGWGGNPARDALYVGVVPEKNDGETVYEMSVGEVPVDGFWSISVYDADGFFARNDLERYSLNNVTAAREADGSVKVRFGGCTAERANCLPITPGWSYVVRLYRPHAEILEGAWTFPEATPAQ</sequence>
<evidence type="ECO:0000313" key="4">
    <source>
        <dbReference type="EMBL" id="SFI08035.1"/>
    </source>
</evidence>
<dbReference type="Proteomes" id="UP000199377">
    <property type="component" value="Unassembled WGS sequence"/>
</dbReference>
<dbReference type="Gene3D" id="2.60.40.1610">
    <property type="entry name" value="Domain of unknown function DUF1254"/>
    <property type="match status" value="1"/>
</dbReference>
<feature type="domain" description="DUF1214" evidence="2">
    <location>
        <begin position="243"/>
        <end position="327"/>
    </location>
</feature>
<evidence type="ECO:0000256" key="1">
    <source>
        <dbReference type="SAM" id="SignalP"/>
    </source>
</evidence>
<name>A0A1I3F9Z7_9RHOB</name>
<dbReference type="Gene3D" id="2.60.120.600">
    <property type="entry name" value="Domain of unknown function DUF1214, C-terminal domain"/>
    <property type="match status" value="1"/>
</dbReference>
<evidence type="ECO:0000259" key="2">
    <source>
        <dbReference type="Pfam" id="PF06742"/>
    </source>
</evidence>
<dbReference type="SUPFAM" id="SSF160935">
    <property type="entry name" value="VPA0735-like"/>
    <property type="match status" value="1"/>
</dbReference>
<dbReference type="STRING" id="1114924.SAMN05216258_104150"/>
<dbReference type="EMBL" id="FOQH01000004">
    <property type="protein sequence ID" value="SFI08035.1"/>
    <property type="molecule type" value="Genomic_DNA"/>
</dbReference>
<dbReference type="InterPro" id="IPR010621">
    <property type="entry name" value="DUF1214"/>
</dbReference>
<dbReference type="RefSeq" id="WP_092859450.1">
    <property type="nucleotide sequence ID" value="NZ_FOQH01000004.1"/>
</dbReference>
<proteinExistence type="predicted"/>
<keyword evidence="5" id="KW-1185">Reference proteome</keyword>
<protein>
    <recommendedName>
        <fullName evidence="6">Carboxylesterase</fullName>
    </recommendedName>
</protein>
<dbReference type="AlphaFoldDB" id="A0A1I3F9Z7"/>
<feature type="domain" description="DUF1254" evidence="3">
    <location>
        <begin position="55"/>
        <end position="110"/>
    </location>
</feature>
<reference evidence="4 5" key="1">
    <citation type="submission" date="2016-10" db="EMBL/GenBank/DDBJ databases">
        <authorList>
            <person name="de Groot N.N."/>
        </authorList>
    </citation>
    <scope>NUCLEOTIDE SEQUENCE [LARGE SCALE GENOMIC DNA]</scope>
    <source>
        <strain evidence="4 5">CGMCC 1.11030</strain>
    </source>
</reference>
<feature type="signal peptide" evidence="1">
    <location>
        <begin position="1"/>
        <end position="27"/>
    </location>
</feature>
<dbReference type="InterPro" id="IPR037049">
    <property type="entry name" value="DUF1214_C_sf"/>
</dbReference>
<evidence type="ECO:0008006" key="6">
    <source>
        <dbReference type="Google" id="ProtNLM"/>
    </source>
</evidence>
<dbReference type="InterPro" id="IPR037050">
    <property type="entry name" value="DUF1254_sf"/>
</dbReference>
<dbReference type="Pfam" id="PF06863">
    <property type="entry name" value="DUF1254"/>
    <property type="match status" value="1"/>
</dbReference>
<dbReference type="PANTHER" id="PTHR36509:SF2">
    <property type="entry name" value="BLL3101 PROTEIN"/>
    <property type="match status" value="1"/>
</dbReference>
<dbReference type="PANTHER" id="PTHR36509">
    <property type="entry name" value="BLL3101 PROTEIN"/>
    <property type="match status" value="1"/>
</dbReference>
<accession>A0A1I3F9Z7</accession>
<organism evidence="4 5">
    <name type="scientific">Albimonas pacifica</name>
    <dbReference type="NCBI Taxonomy" id="1114924"/>
    <lineage>
        <taxon>Bacteria</taxon>
        <taxon>Pseudomonadati</taxon>
        <taxon>Pseudomonadota</taxon>
        <taxon>Alphaproteobacteria</taxon>
        <taxon>Rhodobacterales</taxon>
        <taxon>Paracoccaceae</taxon>
        <taxon>Albimonas</taxon>
    </lineage>
</organism>
<keyword evidence="1" id="KW-0732">Signal</keyword>
<dbReference type="OrthoDB" id="9777345at2"/>
<dbReference type="Pfam" id="PF06742">
    <property type="entry name" value="DUF1214"/>
    <property type="match status" value="1"/>
</dbReference>
<evidence type="ECO:0000259" key="3">
    <source>
        <dbReference type="Pfam" id="PF06863"/>
    </source>
</evidence>
<feature type="chain" id="PRO_5011521257" description="Carboxylesterase" evidence="1">
    <location>
        <begin position="28"/>
        <end position="344"/>
    </location>
</feature>
<dbReference type="InterPro" id="IPR010679">
    <property type="entry name" value="DUF1254"/>
</dbReference>